<accession>A0A8C2YFJ0</accession>
<keyword evidence="9" id="KW-1185">Reference proteome</keyword>
<gene>
    <name evidence="8" type="primary">RARRES1</name>
</gene>
<evidence type="ECO:0000256" key="1">
    <source>
        <dbReference type="ARBA" id="ARBA00010083"/>
    </source>
</evidence>
<reference evidence="8" key="2">
    <citation type="submission" date="2025-08" db="UniProtKB">
        <authorList>
            <consortium name="Ensembl"/>
        </authorList>
    </citation>
    <scope>IDENTIFICATION</scope>
</reference>
<dbReference type="InterPro" id="IPR009684">
    <property type="entry name" value="Latexin"/>
</dbReference>
<dbReference type="AlphaFoldDB" id="A0A8C2YFJ0"/>
<dbReference type="Proteomes" id="UP000694412">
    <property type="component" value="Chromosome 9"/>
</dbReference>
<dbReference type="GeneTree" id="ENSGT00530000063813"/>
<evidence type="ECO:0000313" key="9">
    <source>
        <dbReference type="Proteomes" id="UP000694412"/>
    </source>
</evidence>
<organism evidence="8 9">
    <name type="scientific">Coturnix japonica</name>
    <name type="common">Japanese quail</name>
    <name type="synonym">Coturnix coturnix japonica</name>
    <dbReference type="NCBI Taxonomy" id="93934"/>
    <lineage>
        <taxon>Eukaryota</taxon>
        <taxon>Metazoa</taxon>
        <taxon>Chordata</taxon>
        <taxon>Craniata</taxon>
        <taxon>Vertebrata</taxon>
        <taxon>Euteleostomi</taxon>
        <taxon>Archelosauria</taxon>
        <taxon>Archosauria</taxon>
        <taxon>Dinosauria</taxon>
        <taxon>Saurischia</taxon>
        <taxon>Theropoda</taxon>
        <taxon>Coelurosauria</taxon>
        <taxon>Aves</taxon>
        <taxon>Neognathae</taxon>
        <taxon>Galloanserae</taxon>
        <taxon>Galliformes</taxon>
        <taxon>Phasianidae</taxon>
        <taxon>Perdicinae</taxon>
        <taxon>Coturnix</taxon>
    </lineage>
</organism>
<feature type="signal peptide" evidence="6">
    <location>
        <begin position="1"/>
        <end position="24"/>
    </location>
</feature>
<reference evidence="8" key="3">
    <citation type="submission" date="2025-09" db="UniProtKB">
        <authorList>
            <consortium name="Ensembl"/>
        </authorList>
    </citation>
    <scope>IDENTIFICATION</scope>
</reference>
<evidence type="ECO:0000313" key="8">
    <source>
        <dbReference type="Ensembl" id="ENSCJPP00005022765.1"/>
    </source>
</evidence>
<dbReference type="PANTHER" id="PTHR28591">
    <property type="entry name" value="LATEXIN"/>
    <property type="match status" value="1"/>
</dbReference>
<evidence type="ECO:0000259" key="7">
    <source>
        <dbReference type="PROSITE" id="PS52033"/>
    </source>
</evidence>
<comment type="similarity">
    <text evidence="1 4">Belongs to the protease inhibitor I47 (latexin) family.</text>
</comment>
<dbReference type="PROSITE" id="PS52033">
    <property type="entry name" value="CYSTATIN_LXN"/>
    <property type="match status" value="2"/>
</dbReference>
<feature type="region of interest" description="Disordered" evidence="5">
    <location>
        <begin position="237"/>
        <end position="263"/>
    </location>
</feature>
<proteinExistence type="inferred from homology"/>
<keyword evidence="3" id="KW-0677">Repeat</keyword>
<dbReference type="Ensembl" id="ENSCJPT00005031220.1">
    <property type="protein sequence ID" value="ENSCJPP00005022765.1"/>
    <property type="gene ID" value="ENSCJPG00005018102.1"/>
</dbReference>
<dbReference type="Gene3D" id="3.10.450.10">
    <property type="match status" value="2"/>
</dbReference>
<feature type="chain" id="PRO_5033982283" evidence="6">
    <location>
        <begin position="25"/>
        <end position="263"/>
    </location>
</feature>
<protein>
    <submittedName>
        <fullName evidence="8">Retinoic acid receptor responder 1</fullName>
    </submittedName>
</protein>
<evidence type="ECO:0000256" key="2">
    <source>
        <dbReference type="ARBA" id="ARBA00022690"/>
    </source>
</evidence>
<feature type="domain" description="Cystatin LXN-type" evidence="7">
    <location>
        <begin position="140"/>
        <end position="241"/>
    </location>
</feature>
<feature type="compositionally biased region" description="Low complexity" evidence="5">
    <location>
        <begin position="242"/>
        <end position="254"/>
    </location>
</feature>
<dbReference type="InterPro" id="IPR049897">
    <property type="entry name" value="CYSTATIN_LXN"/>
</dbReference>
<keyword evidence="2 4" id="KW-0646">Protease inhibitor</keyword>
<sequence length="263" mass="29083">MPGLQAALPAAFLLLLSSLPPASAGKRPQPVPPGDIHVLDPNNPQAARAAQVALQYENFDRASPHGLLRLLEVKKAAVKVGGARGGRGEYIGSCISTVVFQKLAPPKVYSKCVLTQDEKQFHEKDKKFYESLRHRRKPIIVYNIPDSYGNIDRAHIALWGLAICGSSKIMFEHSREDLSYNVAQVKAVKQELRNDNAVEFQILVVFHETPTQTCHLNLTWTIGQPLKEKHICTSDNHGLEDGSGQDSGSAAGMSHENERNFWE</sequence>
<dbReference type="GO" id="GO:0005615">
    <property type="term" value="C:extracellular space"/>
    <property type="evidence" value="ECO:0007669"/>
    <property type="project" value="TreeGrafter"/>
</dbReference>
<evidence type="ECO:0000256" key="6">
    <source>
        <dbReference type="SAM" id="SignalP"/>
    </source>
</evidence>
<evidence type="ECO:0000256" key="5">
    <source>
        <dbReference type="SAM" id="MobiDB-lite"/>
    </source>
</evidence>
<dbReference type="PANTHER" id="PTHR28591:SF2">
    <property type="entry name" value="RETINOIC ACID RECEPTOR RESPONDER PROTEIN 1"/>
    <property type="match status" value="1"/>
</dbReference>
<evidence type="ECO:0000256" key="4">
    <source>
        <dbReference type="PROSITE-ProRule" id="PRU01377"/>
    </source>
</evidence>
<dbReference type="GO" id="GO:0008191">
    <property type="term" value="F:metalloendopeptidase inhibitor activity"/>
    <property type="evidence" value="ECO:0007669"/>
    <property type="project" value="UniProtKB-UniRule"/>
</dbReference>
<name>A0A8C2YFJ0_COTJA</name>
<keyword evidence="6" id="KW-0732">Signal</keyword>
<dbReference type="InterPro" id="IPR046350">
    <property type="entry name" value="Cystatin_sf"/>
</dbReference>
<evidence type="ECO:0000256" key="3">
    <source>
        <dbReference type="ARBA" id="ARBA00022737"/>
    </source>
</evidence>
<feature type="domain" description="Cystatin LXN-type" evidence="7">
    <location>
        <begin position="27"/>
        <end position="120"/>
    </location>
</feature>
<dbReference type="SUPFAM" id="SSF54403">
    <property type="entry name" value="Cystatin/monellin"/>
    <property type="match status" value="2"/>
</dbReference>
<reference evidence="8" key="1">
    <citation type="submission" date="2015-11" db="EMBL/GenBank/DDBJ databases">
        <authorList>
            <consortium name="International Coturnix japonica Genome Analysis Consortium"/>
            <person name="Warren W."/>
            <person name="Burt D.W."/>
            <person name="Antin P.B."/>
            <person name="Lanford R."/>
            <person name="Gros J."/>
            <person name="Wilson R.K."/>
        </authorList>
    </citation>
    <scope>NUCLEOTIDE SEQUENCE [LARGE SCALE GENOMIC DNA]</scope>
</reference>
<dbReference type="Pfam" id="PF06907">
    <property type="entry name" value="LXN"/>
    <property type="match status" value="1"/>
</dbReference>